<proteinExistence type="predicted"/>
<dbReference type="PANTHER" id="PTHR43031">
    <property type="entry name" value="FAD-DEPENDENT OXIDOREDUCTASE"/>
    <property type="match status" value="1"/>
</dbReference>
<dbReference type="AlphaFoldDB" id="A0A852VI25"/>
<evidence type="ECO:0000313" key="3">
    <source>
        <dbReference type="Proteomes" id="UP000564385"/>
    </source>
</evidence>
<dbReference type="Gene3D" id="3.40.250.10">
    <property type="entry name" value="Rhodanese-like domain"/>
    <property type="match status" value="1"/>
</dbReference>
<dbReference type="InterPro" id="IPR036873">
    <property type="entry name" value="Rhodanese-like_dom_sf"/>
</dbReference>
<dbReference type="EMBL" id="JACCCU010000001">
    <property type="protein sequence ID" value="NYF89146.1"/>
    <property type="molecule type" value="Genomic_DNA"/>
</dbReference>
<dbReference type="PROSITE" id="PS50206">
    <property type="entry name" value="RHODANESE_3"/>
    <property type="match status" value="1"/>
</dbReference>
<dbReference type="SUPFAM" id="SSF52821">
    <property type="entry name" value="Rhodanese/Cell cycle control phosphatase"/>
    <property type="match status" value="1"/>
</dbReference>
<reference evidence="2 3" key="1">
    <citation type="submission" date="2020-07" db="EMBL/GenBank/DDBJ databases">
        <title>Genomic Encyclopedia of Type Strains, Phase IV (KMG-V): Genome sequencing to study the core and pangenomes of soil and plant-associated prokaryotes.</title>
        <authorList>
            <person name="Whitman W."/>
        </authorList>
    </citation>
    <scope>NUCLEOTIDE SEQUENCE [LARGE SCALE GENOMIC DNA]</scope>
    <source>
        <strain evidence="2 3">M8UP22</strain>
    </source>
</reference>
<comment type="caution">
    <text evidence="2">The sequence shown here is derived from an EMBL/GenBank/DDBJ whole genome shotgun (WGS) entry which is preliminary data.</text>
</comment>
<dbReference type="GO" id="GO:0016740">
    <property type="term" value="F:transferase activity"/>
    <property type="evidence" value="ECO:0007669"/>
    <property type="project" value="UniProtKB-KW"/>
</dbReference>
<organism evidence="2 3">
    <name type="scientific">Tunturiibacter lichenicola</name>
    <dbReference type="NCBI Taxonomy" id="2051959"/>
    <lineage>
        <taxon>Bacteria</taxon>
        <taxon>Pseudomonadati</taxon>
        <taxon>Acidobacteriota</taxon>
        <taxon>Terriglobia</taxon>
        <taxon>Terriglobales</taxon>
        <taxon>Acidobacteriaceae</taxon>
        <taxon>Tunturiibacter</taxon>
    </lineage>
</organism>
<sequence>MLEPEITAEAFSMLRQQPNAPLLLDVREPWEYQTAHLPDSTLIPMGDIPSRAHTELDPDAPIVVLCHHGARSLSVTMWLRNQGFDHVQSLAGGIDGWSRSIDPTIPRY</sequence>
<name>A0A852VI25_9BACT</name>
<dbReference type="PANTHER" id="PTHR43031:SF17">
    <property type="entry name" value="SULFURTRANSFERASE YTWF-RELATED"/>
    <property type="match status" value="1"/>
</dbReference>
<feature type="domain" description="Rhodanese" evidence="1">
    <location>
        <begin position="17"/>
        <end position="106"/>
    </location>
</feature>
<accession>A0A852VI25</accession>
<dbReference type="InterPro" id="IPR050229">
    <property type="entry name" value="GlpE_sulfurtransferase"/>
</dbReference>
<evidence type="ECO:0000259" key="1">
    <source>
        <dbReference type="PROSITE" id="PS50206"/>
    </source>
</evidence>
<dbReference type="Pfam" id="PF00581">
    <property type="entry name" value="Rhodanese"/>
    <property type="match status" value="1"/>
</dbReference>
<gene>
    <name evidence="2" type="ORF">HDF08_001213</name>
</gene>
<dbReference type="InterPro" id="IPR001763">
    <property type="entry name" value="Rhodanese-like_dom"/>
</dbReference>
<dbReference type="Proteomes" id="UP000564385">
    <property type="component" value="Unassembled WGS sequence"/>
</dbReference>
<evidence type="ECO:0000313" key="2">
    <source>
        <dbReference type="EMBL" id="NYF89146.1"/>
    </source>
</evidence>
<protein>
    <submittedName>
        <fullName evidence="2">Rhodanese-related sulfurtransferase</fullName>
    </submittedName>
</protein>
<dbReference type="SMART" id="SM00450">
    <property type="entry name" value="RHOD"/>
    <property type="match status" value="1"/>
</dbReference>